<evidence type="ECO:0000313" key="13">
    <source>
        <dbReference type="Proteomes" id="UP000009046"/>
    </source>
</evidence>
<evidence type="ECO:0000256" key="4">
    <source>
        <dbReference type="ARBA" id="ARBA00022448"/>
    </source>
</evidence>
<dbReference type="AlphaFoldDB" id="E0VZ92"/>
<name>E0VZ92_PEDHC</name>
<reference evidence="11" key="1">
    <citation type="submission" date="2007-04" db="EMBL/GenBank/DDBJ databases">
        <title>Annotation of Pediculus humanus corporis strain USDA.</title>
        <authorList>
            <person name="Kirkness E."/>
            <person name="Hannick L."/>
            <person name="Hass B."/>
            <person name="Bruggner R."/>
            <person name="Lawson D."/>
            <person name="Bidwell S."/>
            <person name="Joardar V."/>
            <person name="Caler E."/>
            <person name="Walenz B."/>
            <person name="Inman J."/>
            <person name="Schobel S."/>
            <person name="Galinsky K."/>
            <person name="Amedeo P."/>
            <person name="Strausberg R."/>
        </authorList>
    </citation>
    <scope>NUCLEOTIDE SEQUENCE</scope>
    <source>
        <strain evidence="11">USDA</strain>
    </source>
</reference>
<feature type="coiled-coil region" evidence="9">
    <location>
        <begin position="6"/>
        <end position="33"/>
    </location>
</feature>
<dbReference type="HOGENOM" id="CLU_014853_2_0_1"/>
<dbReference type="EMBL" id="DS235851">
    <property type="protein sequence ID" value="EEB18698.1"/>
    <property type="molecule type" value="Genomic_DNA"/>
</dbReference>
<evidence type="ECO:0000256" key="7">
    <source>
        <dbReference type="ARBA" id="ARBA00023136"/>
    </source>
</evidence>
<keyword evidence="9" id="KW-0175">Coiled coil</keyword>
<keyword evidence="6" id="KW-0333">Golgi apparatus</keyword>
<dbReference type="EMBL" id="AAZO01006417">
    <property type="status" value="NOT_ANNOTATED_CDS"/>
    <property type="molecule type" value="Genomic_DNA"/>
</dbReference>
<evidence type="ECO:0000256" key="1">
    <source>
        <dbReference type="ARBA" id="ARBA00004395"/>
    </source>
</evidence>
<keyword evidence="13" id="KW-1185">Reference proteome</keyword>
<feature type="domain" description="COG4 transport protein middle alpha-helical bundle" evidence="10">
    <location>
        <begin position="157"/>
        <end position="457"/>
    </location>
</feature>
<dbReference type="SMART" id="SM00762">
    <property type="entry name" value="Cog4"/>
    <property type="match status" value="1"/>
</dbReference>
<dbReference type="STRING" id="121224.E0VZ92"/>
<evidence type="ECO:0000313" key="11">
    <source>
        <dbReference type="EMBL" id="EEB18698.1"/>
    </source>
</evidence>
<dbReference type="PANTHER" id="PTHR24016:SF0">
    <property type="entry name" value="CONSERVED OLIGOMERIC GOLGI COMPLEX SUBUNIT 4"/>
    <property type="match status" value="1"/>
</dbReference>
<evidence type="ECO:0000256" key="5">
    <source>
        <dbReference type="ARBA" id="ARBA00022927"/>
    </source>
</evidence>
<keyword evidence="7" id="KW-0472">Membrane</keyword>
<keyword evidence="4" id="KW-0813">Transport</keyword>
<dbReference type="Pfam" id="PF08318">
    <property type="entry name" value="COG4_m"/>
    <property type="match status" value="1"/>
</dbReference>
<evidence type="ECO:0000259" key="10">
    <source>
        <dbReference type="SMART" id="SM00762"/>
    </source>
</evidence>
<evidence type="ECO:0000313" key="12">
    <source>
        <dbReference type="EnsemblMetazoa" id="PHUM529330-PA"/>
    </source>
</evidence>
<dbReference type="GO" id="GO:0017119">
    <property type="term" value="C:Golgi transport complex"/>
    <property type="evidence" value="ECO:0007669"/>
    <property type="project" value="TreeGrafter"/>
</dbReference>
<gene>
    <name evidence="12" type="primary">8235027</name>
    <name evidence="11" type="ORF">Phum_PHUM529330</name>
</gene>
<comment type="subcellular location">
    <subcellularLocation>
        <location evidence="1">Golgi apparatus membrane</location>
        <topology evidence="1">Peripheral membrane protein</topology>
    </subcellularLocation>
</comment>
<evidence type="ECO:0000256" key="8">
    <source>
        <dbReference type="ARBA" id="ARBA00031340"/>
    </source>
</evidence>
<dbReference type="InterPro" id="IPR048682">
    <property type="entry name" value="COG4"/>
</dbReference>
<dbReference type="CTD" id="8235027"/>
<dbReference type="PANTHER" id="PTHR24016">
    <property type="entry name" value="CONSERVED OLIGOMERIC GOLGI COMPLEX SUBUNIT 4"/>
    <property type="match status" value="1"/>
</dbReference>
<dbReference type="InterPro" id="IPR013167">
    <property type="entry name" value="COG4_M"/>
</dbReference>
<reference evidence="11" key="2">
    <citation type="submission" date="2007-04" db="EMBL/GenBank/DDBJ databases">
        <title>The genome of the human body louse.</title>
        <authorList>
            <consortium name="The Human Body Louse Genome Consortium"/>
            <person name="Kirkness E."/>
            <person name="Walenz B."/>
            <person name="Hass B."/>
            <person name="Bruggner R."/>
            <person name="Strausberg R."/>
        </authorList>
    </citation>
    <scope>NUCLEOTIDE SEQUENCE</scope>
    <source>
        <strain evidence="11">USDA</strain>
    </source>
</reference>
<dbReference type="Proteomes" id="UP000009046">
    <property type="component" value="Unassembled WGS sequence"/>
</dbReference>
<dbReference type="InterPro" id="IPR048680">
    <property type="entry name" value="COG4_N"/>
</dbReference>
<dbReference type="Gene3D" id="1.20.58.1970">
    <property type="match status" value="1"/>
</dbReference>
<dbReference type="EnsemblMetazoa" id="PHUM529330-RA">
    <property type="protein sequence ID" value="PHUM529330-PA"/>
    <property type="gene ID" value="PHUM529330"/>
</dbReference>
<dbReference type="eggNOG" id="KOG0412">
    <property type="taxonomic scope" value="Eukaryota"/>
</dbReference>
<dbReference type="Pfam" id="PF20662">
    <property type="entry name" value="COG4_C"/>
    <property type="match status" value="1"/>
</dbReference>
<comment type="similarity">
    <text evidence="2">Belongs to the COG4 family.</text>
</comment>
<keyword evidence="5" id="KW-0653">Protein transport</keyword>
<sequence>MDLLTEEDIQKSFDKLNEQKELINKQLDSYVSRQFVLESKLKSITKIIPKLQELNSEAEELSKNVTHTASIAENVSEKVRRLDKTRSLVSECQQRVHDLLDLQLCSEGVKAALKNEDYEKAAAHVHRVLSIDQNVLKRTADNISQDHTTVDNSFTLLEEVAEHLRVVVAKKFNEAIIDEDLASIERFFKIYPLLNMHDEGLKEYSLYLSSKLRQTAEKNLKVALDTAKTDLKPNIIFADTITLLLEGTARVIETHQPLVDTYYGQDKMITFFKYVQQECDNQASKIVNELINHRNLKNKIKQVNEYNTHVKSLEKIDPKSLDILLGELTLMHYKVDLYFKFVKRKLSKNSKDPELLNKIETLMKCCNLNCKMQEVLDYYVQLERYFTEESVFKAVAMDALLEDSNVSSMVDDVFFILRKSIRRAATSGSIEVVCSVINNVRTLLETKYCPVLKKQLEQGYSTGYLDVAQAYTSVRLQIDPEIKAKSFLAYLNNADVTLEYLQTLKSNVTEEIIRSFPQLTEKDKEKVAICLSELFSGATSITSSIIDYGMKHLKESAIKPRISSWFASFTENNHELTEDEFTSYEANEPFVRKLISKIDEFLNSFKDTLTSNNYDTFVNLVTVEITRHFEKVVFKSRFNRLGGLVFDKEVRALVGFLTNATSWSIRDKFSRLSQISTLLNIERLSEVSEWYNAAGSDKLQLSDRQTKRHVKRSKRKNGQPYLYDIYP</sequence>
<dbReference type="VEuPathDB" id="VectorBase:PHUM529330"/>
<reference evidence="12" key="3">
    <citation type="submission" date="2020-05" db="UniProtKB">
        <authorList>
            <consortium name="EnsemblMetazoa"/>
        </authorList>
    </citation>
    <scope>IDENTIFICATION</scope>
    <source>
        <strain evidence="12">USDA</strain>
    </source>
</reference>
<dbReference type="FunCoup" id="E0VZ92">
    <property type="interactions" value="1824"/>
</dbReference>
<dbReference type="KEGG" id="phu:Phum_PHUM529330"/>
<evidence type="ECO:0000256" key="6">
    <source>
        <dbReference type="ARBA" id="ARBA00023034"/>
    </source>
</evidence>
<organism>
    <name type="scientific">Pediculus humanus subsp. corporis</name>
    <name type="common">Body louse</name>
    <dbReference type="NCBI Taxonomy" id="121224"/>
    <lineage>
        <taxon>Eukaryota</taxon>
        <taxon>Metazoa</taxon>
        <taxon>Ecdysozoa</taxon>
        <taxon>Arthropoda</taxon>
        <taxon>Hexapoda</taxon>
        <taxon>Insecta</taxon>
        <taxon>Pterygota</taxon>
        <taxon>Neoptera</taxon>
        <taxon>Paraneoptera</taxon>
        <taxon>Psocodea</taxon>
        <taxon>Troctomorpha</taxon>
        <taxon>Phthiraptera</taxon>
        <taxon>Anoplura</taxon>
        <taxon>Pediculidae</taxon>
        <taxon>Pediculus</taxon>
    </lineage>
</organism>
<dbReference type="InterPro" id="IPR048684">
    <property type="entry name" value="COG4_C"/>
</dbReference>
<dbReference type="GO" id="GO:0000139">
    <property type="term" value="C:Golgi membrane"/>
    <property type="evidence" value="ECO:0007669"/>
    <property type="project" value="UniProtKB-SubCell"/>
</dbReference>
<dbReference type="Gene3D" id="1.10.287.1060">
    <property type="entry name" value="ESAT-6-like"/>
    <property type="match status" value="1"/>
</dbReference>
<proteinExistence type="inferred from homology"/>
<dbReference type="Pfam" id="PF20663">
    <property type="entry name" value="COG4_N"/>
    <property type="match status" value="1"/>
</dbReference>
<evidence type="ECO:0000256" key="9">
    <source>
        <dbReference type="SAM" id="Coils"/>
    </source>
</evidence>
<dbReference type="GO" id="GO:0006890">
    <property type="term" value="P:retrograde vesicle-mediated transport, Golgi to endoplasmic reticulum"/>
    <property type="evidence" value="ECO:0007669"/>
    <property type="project" value="TreeGrafter"/>
</dbReference>
<dbReference type="OMA" id="RASECQQ"/>
<protein>
    <recommendedName>
        <fullName evidence="3">Conserved oligomeric Golgi complex subunit 4</fullName>
    </recommendedName>
    <alternativeName>
        <fullName evidence="8">Component of oligomeric Golgi complex 4</fullName>
    </alternativeName>
</protein>
<dbReference type="GO" id="GO:0007030">
    <property type="term" value="P:Golgi organization"/>
    <property type="evidence" value="ECO:0007669"/>
    <property type="project" value="TreeGrafter"/>
</dbReference>
<evidence type="ECO:0000256" key="3">
    <source>
        <dbReference type="ARBA" id="ARBA00020975"/>
    </source>
</evidence>
<dbReference type="OrthoDB" id="47059at2759"/>
<dbReference type="InParanoid" id="E0VZ92"/>
<dbReference type="RefSeq" id="XP_002431436.1">
    <property type="nucleotide sequence ID" value="XM_002431391.1"/>
</dbReference>
<dbReference type="GeneID" id="8235027"/>
<accession>E0VZ92</accession>
<dbReference type="GO" id="GO:0015031">
    <property type="term" value="P:protein transport"/>
    <property type="evidence" value="ECO:0007669"/>
    <property type="project" value="UniProtKB-KW"/>
</dbReference>
<evidence type="ECO:0000256" key="2">
    <source>
        <dbReference type="ARBA" id="ARBA00009215"/>
    </source>
</evidence>